<dbReference type="GO" id="GO:0031012">
    <property type="term" value="C:extracellular matrix"/>
    <property type="evidence" value="ECO:0007669"/>
    <property type="project" value="TreeGrafter"/>
</dbReference>
<accession>A0A8S1A165</accession>
<feature type="domain" description="Endonuclease/exonuclease/phosphatase" evidence="1">
    <location>
        <begin position="95"/>
        <end position="197"/>
    </location>
</feature>
<dbReference type="EMBL" id="CADEBC010000502">
    <property type="protein sequence ID" value="CAB3239331.1"/>
    <property type="molecule type" value="Genomic_DNA"/>
</dbReference>
<dbReference type="GO" id="GO:0003824">
    <property type="term" value="F:catalytic activity"/>
    <property type="evidence" value="ECO:0007669"/>
    <property type="project" value="InterPro"/>
</dbReference>
<dbReference type="InterPro" id="IPR036691">
    <property type="entry name" value="Endo/exonu/phosph_ase_sf"/>
</dbReference>
<gene>
    <name evidence="2" type="ORF">APLA_LOCUS7764</name>
</gene>
<dbReference type="GO" id="GO:0007508">
    <property type="term" value="P:larval heart development"/>
    <property type="evidence" value="ECO:0007669"/>
    <property type="project" value="TreeGrafter"/>
</dbReference>
<evidence type="ECO:0000313" key="2">
    <source>
        <dbReference type="EMBL" id="CAB3239331.1"/>
    </source>
</evidence>
<dbReference type="PANTHER" id="PTHR33395:SF22">
    <property type="entry name" value="REVERSE TRANSCRIPTASE DOMAIN-CONTAINING PROTEIN"/>
    <property type="match status" value="1"/>
</dbReference>
<reference evidence="2 3" key="1">
    <citation type="submission" date="2020-04" db="EMBL/GenBank/DDBJ databases">
        <authorList>
            <person name="Wallbank WR R."/>
            <person name="Pardo Diaz C."/>
            <person name="Kozak K."/>
            <person name="Martin S."/>
            <person name="Jiggins C."/>
            <person name="Moest M."/>
            <person name="Warren A I."/>
            <person name="Byers J.R.P. K."/>
            <person name="Montejo-Kovacevich G."/>
            <person name="Yen C E."/>
        </authorList>
    </citation>
    <scope>NUCLEOTIDE SEQUENCE [LARGE SCALE GENOMIC DNA]</scope>
</reference>
<dbReference type="PANTHER" id="PTHR33395">
    <property type="entry name" value="TRANSCRIPTASE, PUTATIVE-RELATED-RELATED"/>
    <property type="match status" value="1"/>
</dbReference>
<proteinExistence type="predicted"/>
<dbReference type="Proteomes" id="UP000494106">
    <property type="component" value="Unassembled WGS sequence"/>
</dbReference>
<organism evidence="2 3">
    <name type="scientific">Arctia plantaginis</name>
    <name type="common">Wood tiger moth</name>
    <name type="synonym">Phalaena plantaginis</name>
    <dbReference type="NCBI Taxonomy" id="874455"/>
    <lineage>
        <taxon>Eukaryota</taxon>
        <taxon>Metazoa</taxon>
        <taxon>Ecdysozoa</taxon>
        <taxon>Arthropoda</taxon>
        <taxon>Hexapoda</taxon>
        <taxon>Insecta</taxon>
        <taxon>Pterygota</taxon>
        <taxon>Neoptera</taxon>
        <taxon>Endopterygota</taxon>
        <taxon>Lepidoptera</taxon>
        <taxon>Glossata</taxon>
        <taxon>Ditrysia</taxon>
        <taxon>Noctuoidea</taxon>
        <taxon>Erebidae</taxon>
        <taxon>Arctiinae</taxon>
        <taxon>Arctia</taxon>
    </lineage>
</organism>
<dbReference type="Gene3D" id="3.60.10.10">
    <property type="entry name" value="Endonuclease/exonuclease/phosphatase"/>
    <property type="match status" value="1"/>
</dbReference>
<dbReference type="SUPFAM" id="SSF56219">
    <property type="entry name" value="DNase I-like"/>
    <property type="match status" value="1"/>
</dbReference>
<dbReference type="AlphaFoldDB" id="A0A8S1A165"/>
<dbReference type="OrthoDB" id="10056483at2759"/>
<name>A0A8S1A165_ARCPL</name>
<dbReference type="GO" id="GO:0061343">
    <property type="term" value="P:cell adhesion involved in heart morphogenesis"/>
    <property type="evidence" value="ECO:0007669"/>
    <property type="project" value="TreeGrafter"/>
</dbReference>
<protein>
    <recommendedName>
        <fullName evidence="1">Endonuclease/exonuclease/phosphatase domain-containing protein</fullName>
    </recommendedName>
</protein>
<evidence type="ECO:0000259" key="1">
    <source>
        <dbReference type="Pfam" id="PF14529"/>
    </source>
</evidence>
<dbReference type="Pfam" id="PF14529">
    <property type="entry name" value="Exo_endo_phos_2"/>
    <property type="match status" value="1"/>
</dbReference>
<keyword evidence="3" id="KW-1185">Reference proteome</keyword>
<comment type="caution">
    <text evidence="2">The sequence shown here is derived from an EMBL/GenBank/DDBJ whole genome shotgun (WGS) entry which is preliminary data.</text>
</comment>
<dbReference type="InterPro" id="IPR005135">
    <property type="entry name" value="Endo/exonuclease/phosphatase"/>
</dbReference>
<sequence length="298" mass="33936">MCANSYDIICLTETWLMEGISDSELFDDRYLVWRRDRDYTSTGQVMGGGVLVAVRRELVATENRGWCSSAEDIWVTLTLHRKNPKVSYKMHLGVVYICNQKLGNTLSEQLNEFSKGLMDVVLAHPADKFLVLGDFNQSNIVWQPLEDDIALNPTNLVNSIQLNFIDNLNICNLQQYNHYTNINNKILDLVLSNGEVSVGLPSDPLVIEDPHHKAICITTDFVQYHSLPVRPYVKFLYNLADYDAIRSELDQVDWRQLPMCLKSVPNQINPSLHPARATERSSVEGRIVLSDTTTYYPP</sequence>
<evidence type="ECO:0000313" key="3">
    <source>
        <dbReference type="Proteomes" id="UP000494106"/>
    </source>
</evidence>